<evidence type="ECO:0000313" key="1">
    <source>
        <dbReference type="EMBL" id="SNT09901.1"/>
    </source>
</evidence>
<dbReference type="AlphaFoldDB" id="A0A239JVL3"/>
<organism evidence="1 2">
    <name type="scientific">Pontibacter ummariensis</name>
    <dbReference type="NCBI Taxonomy" id="1610492"/>
    <lineage>
        <taxon>Bacteria</taxon>
        <taxon>Pseudomonadati</taxon>
        <taxon>Bacteroidota</taxon>
        <taxon>Cytophagia</taxon>
        <taxon>Cytophagales</taxon>
        <taxon>Hymenobacteraceae</taxon>
        <taxon>Pontibacter</taxon>
    </lineage>
</organism>
<sequence>MDELKTLAKLVTYTNNIRTMLPLPRMGKGKEELFYSNLLCGKYSNDNDAAQDLYGSDSGDVRYKMLKHRLRKKLFNQLLFANYSRFSTSDFYQKEHECFGLIYKANVLLRNKELNLVLPVSSKALNIAREYELTNLAIAALEFEAFYYSEAGLHKKYLKTEKELRLVLRQKAFEREAVSILQKLKVTLSKSIKVRSEVLPTLQDVIKRLFKLWQLSKTFEAFNAYYKASMLLYEMSGDFPKITELTLLSERWVKEKKVNSRRFDANFNRYILVYAHLRAKKLQEGLDYAQKFIIHFSEDSLNWFAFMENYYLLSVYLKNYELAGNLLFKVNQNPVLKKISNAAKERWLLYETYLSLFLGKNYQHFKASNPFVLSLPEYSKDKQGYNVAILILQFIYFLQKDDTESLLFRIESLKKYIHTHLKDSFSSRSKLFLKLLILVVTEDFDPNACQKKGEKLYNRLIQEPTPGDAYAEIEIVPYEHLWDFIMKVLVGQKVLSKA</sequence>
<gene>
    <name evidence="1" type="ORF">SAMN06296052_12415</name>
</gene>
<accession>A0A239JVL3</accession>
<name>A0A239JVL3_9BACT</name>
<keyword evidence="2" id="KW-1185">Reference proteome</keyword>
<dbReference type="RefSeq" id="WP_089321079.1">
    <property type="nucleotide sequence ID" value="NZ_FZOQ01000024.1"/>
</dbReference>
<dbReference type="OrthoDB" id="1490648at2"/>
<dbReference type="Proteomes" id="UP000198432">
    <property type="component" value="Unassembled WGS sequence"/>
</dbReference>
<protein>
    <submittedName>
        <fullName evidence="1">Uncharacterized protein</fullName>
    </submittedName>
</protein>
<dbReference type="EMBL" id="FZOQ01000024">
    <property type="protein sequence ID" value="SNT09901.1"/>
    <property type="molecule type" value="Genomic_DNA"/>
</dbReference>
<proteinExistence type="predicted"/>
<evidence type="ECO:0000313" key="2">
    <source>
        <dbReference type="Proteomes" id="UP000198432"/>
    </source>
</evidence>
<reference evidence="2" key="1">
    <citation type="submission" date="2017-06" db="EMBL/GenBank/DDBJ databases">
        <authorList>
            <person name="Varghese N."/>
            <person name="Submissions S."/>
        </authorList>
    </citation>
    <scope>NUCLEOTIDE SEQUENCE [LARGE SCALE GENOMIC DNA]</scope>
    <source>
        <strain evidence="2">NKM1</strain>
    </source>
</reference>